<dbReference type="EMBL" id="SOEZ01000006">
    <property type="protein sequence ID" value="TFB56758.1"/>
    <property type="molecule type" value="Genomic_DNA"/>
</dbReference>
<gene>
    <name evidence="2" type="ORF">E3O23_00640</name>
</gene>
<comment type="caution">
    <text evidence="2">The sequence shown here is derived from an EMBL/GenBank/DDBJ whole genome shotgun (WGS) entry which is preliminary data.</text>
</comment>
<proteinExistence type="predicted"/>
<evidence type="ECO:0000313" key="2">
    <source>
        <dbReference type="EMBL" id="TFB56758.1"/>
    </source>
</evidence>
<dbReference type="Proteomes" id="UP000297866">
    <property type="component" value="Unassembled WGS sequence"/>
</dbReference>
<reference evidence="2 3" key="1">
    <citation type="submission" date="2019-03" db="EMBL/GenBank/DDBJ databases">
        <title>Genomics of glacier-inhabiting Cryobacterium strains.</title>
        <authorList>
            <person name="Liu Q."/>
            <person name="Xin Y.-H."/>
        </authorList>
    </citation>
    <scope>NUCLEOTIDE SEQUENCE [LARGE SCALE GENOMIC DNA]</scope>
    <source>
        <strain evidence="2 3">Sr47</strain>
    </source>
</reference>
<dbReference type="OrthoDB" id="3837969at2"/>
<evidence type="ECO:0000313" key="3">
    <source>
        <dbReference type="Proteomes" id="UP000297866"/>
    </source>
</evidence>
<dbReference type="AlphaFoldDB" id="A0A4R8UJK9"/>
<organism evidence="2 3">
    <name type="scientific">Cryobacterium tagatosivorans</name>
    <dbReference type="NCBI Taxonomy" id="1259199"/>
    <lineage>
        <taxon>Bacteria</taxon>
        <taxon>Bacillati</taxon>
        <taxon>Actinomycetota</taxon>
        <taxon>Actinomycetes</taxon>
        <taxon>Micrococcales</taxon>
        <taxon>Microbacteriaceae</taxon>
        <taxon>Cryobacterium</taxon>
    </lineage>
</organism>
<accession>A0A4R8UJK9</accession>
<feature type="region of interest" description="Disordered" evidence="1">
    <location>
        <begin position="567"/>
        <end position="586"/>
    </location>
</feature>
<evidence type="ECO:0000256" key="1">
    <source>
        <dbReference type="SAM" id="MobiDB-lite"/>
    </source>
</evidence>
<protein>
    <submittedName>
        <fullName evidence="2">Uncharacterized protein</fullName>
    </submittedName>
</protein>
<dbReference type="RefSeq" id="WP_134486791.1">
    <property type="nucleotide sequence ID" value="NZ_SOEZ01000006.1"/>
</dbReference>
<keyword evidence="3" id="KW-1185">Reference proteome</keyword>
<name>A0A4R8UJK9_9MICO</name>
<sequence length="586" mass="66188">MIPARHHDRVNHAEAWMQESFGMTNRRYTRKQRQESLEVCLHDALRVMDNAGVDDLIPKWRREEGLGPRGAKQIISERAVIALMLVQMRVDGDLRFNNMANTITMLTNSQRERMGIRKHDITQSNWYDRIWSAVERLQRLVDAYPGPRKKLPTPESYAAILAARDPEACERKRVRLSLLCNRLVEGSVLLMPRELRRRFQGNHALDATKIPLNGKYGGPSSARPDGHHLSASYDGGWWVRNGSHDGSGSTSHDKRCWAIEAEITTMVANTPGEAATFPLLANGVSFHKPGAIKGEGLRLVESLLSRGYIIDHFIADRAYLPNSVAEELQLPLAKLGVKLVFDYKDKERGKMAQYEDLILVGGVWYINIMPKSLINAHALYEQAHEKAGKDKEAIRTAKENLTQRLSERKTFRMKPKGIRRPNGSRQFMYPDPSTYTVANPKTGELLSIDKKTIVVPLATGKGDKAHEAVKFGQEYPHDEEKWAGYYGLRNTVESQNAYIKDSSTEDIEDPKKRRARGNTFASLAVTMALVSANIRKILTFIRAHLSRVEVTSKNRSFENTYYSAEDLPSYDNKSAATPPESPPPED</sequence>